<evidence type="ECO:0000313" key="2">
    <source>
        <dbReference type="Proteomes" id="UP001489509"/>
    </source>
</evidence>
<keyword evidence="2" id="KW-1185">Reference proteome</keyword>
<organism evidence="1 2">
    <name type="scientific">Solibaculum intestinale</name>
    <dbReference type="NCBI Taxonomy" id="3133165"/>
    <lineage>
        <taxon>Bacteria</taxon>
        <taxon>Bacillati</taxon>
        <taxon>Bacillota</taxon>
        <taxon>Clostridia</taxon>
        <taxon>Eubacteriales</taxon>
        <taxon>Oscillospiraceae</taxon>
        <taxon>Solibaculum</taxon>
    </lineage>
</organism>
<evidence type="ECO:0000313" key="1">
    <source>
        <dbReference type="EMBL" id="MEQ2441439.1"/>
    </source>
</evidence>
<gene>
    <name evidence="1" type="ORF">WMO26_11430</name>
</gene>
<accession>A0ABV1E2B0</accession>
<sequence>MVFKAQDRKNDSFVIIRVVYRTNPASFSFLRVIQSPHLARVIDLFASGNDTVNVFEYAAVKPGETTVCAQTKDGSVKLEEVKVTVKKLGDSSAGVSSQAPSQPKEPELAVSATDLLTAYNENGVNADNQYKGKYLKVTGTVGSVGTDILGDAYITLKNENNKYAIIRVQCYFDDNNTDAIASLKEGDSVSITGTCSGSTGNVILKDCDVVS</sequence>
<dbReference type="EMBL" id="JBBMFD010000025">
    <property type="protein sequence ID" value="MEQ2441439.1"/>
    <property type="molecule type" value="Genomic_DNA"/>
</dbReference>
<dbReference type="InterPro" id="IPR012340">
    <property type="entry name" value="NA-bd_OB-fold"/>
</dbReference>
<name>A0ABV1E2B0_9FIRM</name>
<protein>
    <recommendedName>
        <fullName evidence="3">tRNA_anti-like</fullName>
    </recommendedName>
</protein>
<proteinExistence type="predicted"/>
<dbReference type="InterPro" id="IPR024422">
    <property type="entry name" value="Protein_unknown_function_OB"/>
</dbReference>
<dbReference type="RefSeq" id="WP_349220520.1">
    <property type="nucleotide sequence ID" value="NZ_JBBMFD010000025.1"/>
</dbReference>
<comment type="caution">
    <text evidence="1">The sequence shown here is derived from an EMBL/GenBank/DDBJ whole genome shotgun (WGS) entry which is preliminary data.</text>
</comment>
<dbReference type="Gene3D" id="2.40.50.140">
    <property type="entry name" value="Nucleic acid-binding proteins"/>
    <property type="match status" value="1"/>
</dbReference>
<dbReference type="Proteomes" id="UP001489509">
    <property type="component" value="Unassembled WGS sequence"/>
</dbReference>
<dbReference type="Pfam" id="PF12869">
    <property type="entry name" value="tRNA_anti-like"/>
    <property type="match status" value="1"/>
</dbReference>
<evidence type="ECO:0008006" key="3">
    <source>
        <dbReference type="Google" id="ProtNLM"/>
    </source>
</evidence>
<reference evidence="1 2" key="1">
    <citation type="submission" date="2024-03" db="EMBL/GenBank/DDBJ databases">
        <title>Human intestinal bacterial collection.</title>
        <authorList>
            <person name="Pauvert C."/>
            <person name="Hitch T.C.A."/>
            <person name="Clavel T."/>
        </authorList>
    </citation>
    <scope>NUCLEOTIDE SEQUENCE [LARGE SCALE GENOMIC DNA]</scope>
    <source>
        <strain evidence="1 2">CLA-JM-H44</strain>
    </source>
</reference>